<dbReference type="RefSeq" id="WP_125984388.1">
    <property type="nucleotide sequence ID" value="NZ_NGJS01000013.1"/>
</dbReference>
<dbReference type="GO" id="GO:0003700">
    <property type="term" value="F:DNA-binding transcription factor activity"/>
    <property type="evidence" value="ECO:0007669"/>
    <property type="project" value="TreeGrafter"/>
</dbReference>
<dbReference type="OrthoDB" id="581021at2"/>
<comment type="caution">
    <text evidence="2">The sequence shown here is derived from an EMBL/GenBank/DDBJ whole genome shotgun (WGS) entry which is preliminary data.</text>
</comment>
<dbReference type="Pfam" id="PF00027">
    <property type="entry name" value="cNMP_binding"/>
    <property type="match status" value="1"/>
</dbReference>
<proteinExistence type="predicted"/>
<name>A0A429ZWD2_9ENTE</name>
<feature type="domain" description="Cyclic nucleotide-binding" evidence="1">
    <location>
        <begin position="26"/>
        <end position="134"/>
    </location>
</feature>
<dbReference type="AlphaFoldDB" id="A0A429ZWD2"/>
<reference evidence="2 3" key="1">
    <citation type="submission" date="2017-05" db="EMBL/GenBank/DDBJ databases">
        <title>Vagococcus spp. assemblies.</title>
        <authorList>
            <person name="Gulvik C.A."/>
        </authorList>
    </citation>
    <scope>NUCLEOTIDE SEQUENCE [LARGE SCALE GENOMIC DNA]</scope>
    <source>
        <strain evidence="2 3">SS1995</strain>
    </source>
</reference>
<keyword evidence="3" id="KW-1185">Reference proteome</keyword>
<dbReference type="Gene3D" id="2.60.120.10">
    <property type="entry name" value="Jelly Rolls"/>
    <property type="match status" value="1"/>
</dbReference>
<protein>
    <recommendedName>
        <fullName evidence="1">Cyclic nucleotide-binding domain-containing protein</fullName>
    </recommendedName>
</protein>
<dbReference type="SUPFAM" id="SSF51206">
    <property type="entry name" value="cAMP-binding domain-like"/>
    <property type="match status" value="1"/>
</dbReference>
<organism evidence="2 3">
    <name type="scientific">Vagococcus vulneris</name>
    <dbReference type="NCBI Taxonomy" id="1977869"/>
    <lineage>
        <taxon>Bacteria</taxon>
        <taxon>Bacillati</taxon>
        <taxon>Bacillota</taxon>
        <taxon>Bacilli</taxon>
        <taxon>Lactobacillales</taxon>
        <taxon>Enterococcaceae</taxon>
        <taxon>Vagococcus</taxon>
    </lineage>
</organism>
<accession>A0A429ZWD2</accession>
<evidence type="ECO:0000259" key="1">
    <source>
        <dbReference type="PROSITE" id="PS50042"/>
    </source>
</evidence>
<dbReference type="EMBL" id="NGJS01000013">
    <property type="protein sequence ID" value="RST98130.1"/>
    <property type="molecule type" value="Genomic_DNA"/>
</dbReference>
<dbReference type="InterPro" id="IPR036390">
    <property type="entry name" value="WH_DNA-bd_sf"/>
</dbReference>
<dbReference type="InterPro" id="IPR014710">
    <property type="entry name" value="RmlC-like_jellyroll"/>
</dbReference>
<dbReference type="GO" id="GO:0005829">
    <property type="term" value="C:cytosol"/>
    <property type="evidence" value="ECO:0007669"/>
    <property type="project" value="TreeGrafter"/>
</dbReference>
<dbReference type="SMART" id="SM00100">
    <property type="entry name" value="cNMP"/>
    <property type="match status" value="1"/>
</dbReference>
<dbReference type="PROSITE" id="PS50042">
    <property type="entry name" value="CNMP_BINDING_3"/>
    <property type="match status" value="1"/>
</dbReference>
<dbReference type="Proteomes" id="UP000287857">
    <property type="component" value="Unassembled WGS sequence"/>
</dbReference>
<dbReference type="CDD" id="cd00038">
    <property type="entry name" value="CAP_ED"/>
    <property type="match status" value="1"/>
</dbReference>
<evidence type="ECO:0000313" key="2">
    <source>
        <dbReference type="EMBL" id="RST98130.1"/>
    </source>
</evidence>
<dbReference type="InterPro" id="IPR000595">
    <property type="entry name" value="cNMP-bd_dom"/>
</dbReference>
<dbReference type="SUPFAM" id="SSF46785">
    <property type="entry name" value="Winged helix' DNA-binding domain"/>
    <property type="match status" value="1"/>
</dbReference>
<dbReference type="InterPro" id="IPR050397">
    <property type="entry name" value="Env_Response_Regulators"/>
</dbReference>
<dbReference type="PANTHER" id="PTHR24567:SF26">
    <property type="entry name" value="REGULATORY PROTEIN YEIL"/>
    <property type="match status" value="1"/>
</dbReference>
<dbReference type="PANTHER" id="PTHR24567">
    <property type="entry name" value="CRP FAMILY TRANSCRIPTIONAL REGULATORY PROTEIN"/>
    <property type="match status" value="1"/>
</dbReference>
<dbReference type="InterPro" id="IPR018490">
    <property type="entry name" value="cNMP-bd_dom_sf"/>
</dbReference>
<evidence type="ECO:0000313" key="3">
    <source>
        <dbReference type="Proteomes" id="UP000287857"/>
    </source>
</evidence>
<sequence length="218" mass="25306">MNKELNNLLSTNDKVQKILEDCPYSVLNLIEVIKFKKNEFYLRKGTISPYVYILVDGLVEIFIENINGRKIVLDIYKPGNFIGEHEIVNKNPFSVSVQSKSEICLLRISRKDFLKWLDLDRNINNRLLSSLCEQIYRLSNLTEVYSLFSTKEQVCFILLKLKSSTGVIERNQILAGVSSSSRSVDRILRDLKEKKIISNINGLIRVLDKKELKKYKEE</sequence>
<gene>
    <name evidence="2" type="ORF">CBF37_08840</name>
</gene>